<accession>A0ABS3CQS4</accession>
<comment type="caution">
    <text evidence="2">The sequence shown here is derived from an EMBL/GenBank/DDBJ whole genome shotgun (WGS) entry which is preliminary data.</text>
</comment>
<name>A0ABS3CQS4_9ALTE</name>
<reference evidence="2 3" key="1">
    <citation type="submission" date="2021-03" db="EMBL/GenBank/DDBJ databases">
        <title>novel species isolated from a fishpond in China.</title>
        <authorList>
            <person name="Lu H."/>
            <person name="Cai Z."/>
        </authorList>
    </citation>
    <scope>NUCLEOTIDE SEQUENCE [LARGE SCALE GENOMIC DNA]</scope>
    <source>
        <strain evidence="2 3">Y57</strain>
    </source>
</reference>
<feature type="coiled-coil region" evidence="1">
    <location>
        <begin position="29"/>
        <end position="56"/>
    </location>
</feature>
<keyword evidence="1" id="KW-0175">Coiled coil</keyword>
<dbReference type="Proteomes" id="UP000663992">
    <property type="component" value="Unassembled WGS sequence"/>
</dbReference>
<keyword evidence="3" id="KW-1185">Reference proteome</keyword>
<organism evidence="2 3">
    <name type="scientific">Bowmanella yangjiangensis</name>
    <dbReference type="NCBI Taxonomy" id="2811230"/>
    <lineage>
        <taxon>Bacteria</taxon>
        <taxon>Pseudomonadati</taxon>
        <taxon>Pseudomonadota</taxon>
        <taxon>Gammaproteobacteria</taxon>
        <taxon>Alteromonadales</taxon>
        <taxon>Alteromonadaceae</taxon>
        <taxon>Bowmanella</taxon>
    </lineage>
</organism>
<evidence type="ECO:0000313" key="3">
    <source>
        <dbReference type="Proteomes" id="UP000663992"/>
    </source>
</evidence>
<protein>
    <submittedName>
        <fullName evidence="2">Uncharacterized protein</fullName>
    </submittedName>
</protein>
<evidence type="ECO:0000313" key="2">
    <source>
        <dbReference type="EMBL" id="MBN7819030.1"/>
    </source>
</evidence>
<dbReference type="EMBL" id="JAFKCS010000002">
    <property type="protein sequence ID" value="MBN7819030.1"/>
    <property type="molecule type" value="Genomic_DNA"/>
</dbReference>
<evidence type="ECO:0000256" key="1">
    <source>
        <dbReference type="SAM" id="Coils"/>
    </source>
</evidence>
<sequence>MPGKSLPAQLRQVLENHVEQSDLVYDEELKGIFERLNSLNDQVERLKANIRQKRVRQGDNP</sequence>
<dbReference type="RefSeq" id="WP_206592844.1">
    <property type="nucleotide sequence ID" value="NZ_JAFKCS010000002.1"/>
</dbReference>
<proteinExistence type="predicted"/>
<gene>
    <name evidence="2" type="ORF">J0A65_04085</name>
</gene>